<dbReference type="PRINTS" id="PR00834">
    <property type="entry name" value="PROTEASES2C"/>
</dbReference>
<dbReference type="InterPro" id="IPR009003">
    <property type="entry name" value="Peptidase_S1_PA"/>
</dbReference>
<comment type="caution">
    <text evidence="7">The sequence shown here is derived from an EMBL/GenBank/DDBJ whole genome shotgun (WGS) entry which is preliminary data.</text>
</comment>
<dbReference type="Pfam" id="PF13180">
    <property type="entry name" value="PDZ_2"/>
    <property type="match status" value="1"/>
</dbReference>
<dbReference type="PANTHER" id="PTHR22939">
    <property type="entry name" value="SERINE PROTEASE FAMILY S1C HTRA-RELATED"/>
    <property type="match status" value="1"/>
</dbReference>
<evidence type="ECO:0000256" key="5">
    <source>
        <dbReference type="SAM" id="Phobius"/>
    </source>
</evidence>
<evidence type="ECO:0000256" key="4">
    <source>
        <dbReference type="SAM" id="MobiDB-lite"/>
    </source>
</evidence>
<dbReference type="Proteomes" id="UP000018300">
    <property type="component" value="Unassembled WGS sequence"/>
</dbReference>
<accession>R5LVR3</accession>
<dbReference type="Gene3D" id="2.30.42.10">
    <property type="match status" value="1"/>
</dbReference>
<dbReference type="InterPro" id="IPR001940">
    <property type="entry name" value="Peptidase_S1C"/>
</dbReference>
<sequence>MSDKKNDNYDLYTEHIVKEPWKNSKRILKKGASLVAMAVFFGLVAGLVMIIVYKTGKNYLDDNKTAMNETISSTDGSESKETDPEDTTVPPIEEITTEIPSTVPIDNEKLNDYMGYYKALKSVADKAGLSVVTVTAAKQGVDFFNSTYQNIADEYGIVISSDSTGYYILTEYSLVKNSENIQVTYYDKTVDTAEFVAGDTTTDMAVIKTGSLNTAVVPVQFGNSDAVLKGDLLVATGKLYGFNGTIGYGIATGVNNSVNDTDSIYRLINTDISGTATSNGVILNLHGEVVGIITMAYNSDNTNFITAYAINDVRNLMQNLVNKKSMPYLGIKGQTVTDEIAATNKIPKGIYISAVETNSPAYKSGIQSGDVITQINGTGINNMESFMIQLEKSNPGDNVNVTIKRRGREDYKEIEFNLVLGVE</sequence>
<evidence type="ECO:0000259" key="6">
    <source>
        <dbReference type="PROSITE" id="PS50106"/>
    </source>
</evidence>
<name>R5LVR3_9FIRM</name>
<organism evidence="7 8">
    <name type="scientific">Eshraghiella crossota CAG:259</name>
    <dbReference type="NCBI Taxonomy" id="1263062"/>
    <lineage>
        <taxon>Bacteria</taxon>
        <taxon>Bacillati</taxon>
        <taxon>Bacillota</taxon>
        <taxon>Clostridia</taxon>
        <taxon>Lachnospirales</taxon>
        <taxon>Lachnospiraceae</taxon>
        <taxon>Eshraghiella</taxon>
    </lineage>
</organism>
<dbReference type="InterPro" id="IPR043504">
    <property type="entry name" value="Peptidase_S1_PA_chymotrypsin"/>
</dbReference>
<proteinExistence type="inferred from homology"/>
<evidence type="ECO:0000256" key="1">
    <source>
        <dbReference type="ARBA" id="ARBA00010541"/>
    </source>
</evidence>
<dbReference type="GO" id="GO:0006508">
    <property type="term" value="P:proteolysis"/>
    <property type="evidence" value="ECO:0007669"/>
    <property type="project" value="UniProtKB-KW"/>
</dbReference>
<comment type="similarity">
    <text evidence="1">Belongs to the peptidase S1C family.</text>
</comment>
<dbReference type="SUPFAM" id="SSF50156">
    <property type="entry name" value="PDZ domain-like"/>
    <property type="match status" value="1"/>
</dbReference>
<feature type="domain" description="PDZ" evidence="6">
    <location>
        <begin position="318"/>
        <end position="407"/>
    </location>
</feature>
<dbReference type="PANTHER" id="PTHR22939:SF129">
    <property type="entry name" value="SERINE PROTEASE HTRA2, MITOCHONDRIAL"/>
    <property type="match status" value="1"/>
</dbReference>
<protein>
    <submittedName>
        <fullName evidence="7">Putative serine protease HtrA</fullName>
    </submittedName>
</protein>
<dbReference type="SMART" id="SM00228">
    <property type="entry name" value="PDZ"/>
    <property type="match status" value="1"/>
</dbReference>
<evidence type="ECO:0000256" key="2">
    <source>
        <dbReference type="ARBA" id="ARBA00022670"/>
    </source>
</evidence>
<dbReference type="InterPro" id="IPR036034">
    <property type="entry name" value="PDZ_sf"/>
</dbReference>
<dbReference type="GO" id="GO:0004252">
    <property type="term" value="F:serine-type endopeptidase activity"/>
    <property type="evidence" value="ECO:0007669"/>
    <property type="project" value="InterPro"/>
</dbReference>
<dbReference type="InterPro" id="IPR001478">
    <property type="entry name" value="PDZ"/>
</dbReference>
<evidence type="ECO:0000313" key="7">
    <source>
        <dbReference type="EMBL" id="CCY77082.1"/>
    </source>
</evidence>
<dbReference type="Pfam" id="PF13365">
    <property type="entry name" value="Trypsin_2"/>
    <property type="match status" value="1"/>
</dbReference>
<evidence type="ECO:0000256" key="3">
    <source>
        <dbReference type="ARBA" id="ARBA00022801"/>
    </source>
</evidence>
<keyword evidence="3" id="KW-0378">Hydrolase</keyword>
<reference evidence="7" key="1">
    <citation type="submission" date="2012-11" db="EMBL/GenBank/DDBJ databases">
        <title>Dependencies among metagenomic species, viruses, plasmids and units of genetic variation.</title>
        <authorList>
            <person name="Nielsen H.B."/>
            <person name="Almeida M."/>
            <person name="Juncker A.S."/>
            <person name="Rasmussen S."/>
            <person name="Li J."/>
            <person name="Sunagawa S."/>
            <person name="Plichta D."/>
            <person name="Gautier L."/>
            <person name="Le Chatelier E."/>
            <person name="Peletier E."/>
            <person name="Bonde I."/>
            <person name="Nielsen T."/>
            <person name="Manichanh C."/>
            <person name="Arumugam M."/>
            <person name="Batto J."/>
            <person name="Santos M.B.Q.D."/>
            <person name="Blom N."/>
            <person name="Borruel N."/>
            <person name="Burgdorf K.S."/>
            <person name="Boumezbeur F."/>
            <person name="Casellas F."/>
            <person name="Dore J."/>
            <person name="Guarner F."/>
            <person name="Hansen T."/>
            <person name="Hildebrand F."/>
            <person name="Kaas R.S."/>
            <person name="Kennedy S."/>
            <person name="Kristiansen K."/>
            <person name="Kultima J.R."/>
            <person name="Leonard P."/>
            <person name="Levenez F."/>
            <person name="Lund O."/>
            <person name="Moumen B."/>
            <person name="Le Paslier D."/>
            <person name="Pons N."/>
            <person name="Pedersen O."/>
            <person name="Prifti E."/>
            <person name="Qin J."/>
            <person name="Raes J."/>
            <person name="Tap J."/>
            <person name="Tims S."/>
            <person name="Ussery D.W."/>
            <person name="Yamada T."/>
            <person name="MetaHit consortium"/>
            <person name="Renault P."/>
            <person name="Sicheritz-Ponten T."/>
            <person name="Bork P."/>
            <person name="Wang J."/>
            <person name="Brunak S."/>
            <person name="Ehrlich S.D."/>
        </authorList>
    </citation>
    <scope>NUCLEOTIDE SEQUENCE [LARGE SCALE GENOMIC DNA]</scope>
</reference>
<feature type="transmembrane region" description="Helical" evidence="5">
    <location>
        <begin position="32"/>
        <end position="53"/>
    </location>
</feature>
<keyword evidence="5" id="KW-0812">Transmembrane</keyword>
<keyword evidence="2 7" id="KW-0645">Protease</keyword>
<dbReference type="SUPFAM" id="SSF50494">
    <property type="entry name" value="Trypsin-like serine proteases"/>
    <property type="match status" value="1"/>
</dbReference>
<dbReference type="Gene3D" id="2.40.10.10">
    <property type="entry name" value="Trypsin-like serine proteases"/>
    <property type="match status" value="2"/>
</dbReference>
<keyword evidence="5" id="KW-0472">Membrane</keyword>
<gene>
    <name evidence="7" type="ORF">BN569_00595</name>
</gene>
<feature type="region of interest" description="Disordered" evidence="4">
    <location>
        <begin position="70"/>
        <end position="89"/>
    </location>
</feature>
<keyword evidence="5" id="KW-1133">Transmembrane helix</keyword>
<dbReference type="EMBL" id="CAYU010000051">
    <property type="protein sequence ID" value="CCY77082.1"/>
    <property type="molecule type" value="Genomic_DNA"/>
</dbReference>
<dbReference type="PROSITE" id="PS50106">
    <property type="entry name" value="PDZ"/>
    <property type="match status" value="1"/>
</dbReference>
<evidence type="ECO:0000313" key="8">
    <source>
        <dbReference type="Proteomes" id="UP000018300"/>
    </source>
</evidence>
<dbReference type="AlphaFoldDB" id="R5LVR3"/>